<sequence length="406" mass="45356">MGLTLAQIDRLLTDWQQKSDAANRNLLELYDLPAYQRLSGVGNPPSNVTGTTQQQASTALTAIERLFDYLELFNRQIDRACRLRKELPSLFVSDSQLQEIEQLLMGISIELPEAQTPLAQRNLIGLDRVCRSISLEDLLNRMMVAFAIARDTFVSVEMAWTELESKLIVTHRSIAELQELVRDLQVDLPPSLATAQANFADLQLQIDRDPLGINLAFTQDITPLLNNARRELEALAQQRQQLQADFASAPQSLQHLQQLNRDSIAAYTESQSKISHSLPTVSPIPSEEIAELERWLERLRAKFSAGTIPAVRIGLTNWMQKVQAYTVATTAALTANRLPLDTRQELRGRLDALTAKALAKGKAEDPVLMDLADRARAVLYSSPTDLNLASDLVGQYERCLNRSLTC</sequence>
<comment type="caution">
    <text evidence="1">The sequence shown here is derived from an EMBL/GenBank/DDBJ whole genome shotgun (WGS) entry which is preliminary data.</text>
</comment>
<keyword evidence="2" id="KW-1185">Reference proteome</keyword>
<dbReference type="RefSeq" id="WP_106306551.1">
    <property type="nucleotide sequence ID" value="NZ_PVWO01000198.1"/>
</dbReference>
<reference evidence="1 2" key="1">
    <citation type="submission" date="2018-03" db="EMBL/GenBank/DDBJ databases">
        <title>The ancient ancestry and fast evolution of plastids.</title>
        <authorList>
            <person name="Moore K.R."/>
            <person name="Magnabosco C."/>
            <person name="Momper L."/>
            <person name="Gold D.A."/>
            <person name="Bosak T."/>
            <person name="Fournier G.P."/>
        </authorList>
    </citation>
    <scope>NUCLEOTIDE SEQUENCE [LARGE SCALE GENOMIC DNA]</scope>
    <source>
        <strain evidence="1 2">CCALA 037</strain>
    </source>
</reference>
<proteinExistence type="predicted"/>
<dbReference type="AlphaFoldDB" id="A0A2T1GCV6"/>
<dbReference type="EMBL" id="PVWO01000198">
    <property type="protein sequence ID" value="PSB55271.1"/>
    <property type="molecule type" value="Genomic_DNA"/>
</dbReference>
<evidence type="ECO:0000313" key="2">
    <source>
        <dbReference type="Proteomes" id="UP000238937"/>
    </source>
</evidence>
<protein>
    <submittedName>
        <fullName evidence="1">Uncharacterized protein</fullName>
    </submittedName>
</protein>
<organism evidence="1 2">
    <name type="scientific">Chamaesiphon polymorphus CCALA 037</name>
    <dbReference type="NCBI Taxonomy" id="2107692"/>
    <lineage>
        <taxon>Bacteria</taxon>
        <taxon>Bacillati</taxon>
        <taxon>Cyanobacteriota</taxon>
        <taxon>Cyanophyceae</taxon>
        <taxon>Gomontiellales</taxon>
        <taxon>Chamaesiphonaceae</taxon>
        <taxon>Chamaesiphon</taxon>
    </lineage>
</organism>
<dbReference type="OrthoDB" id="504449at2"/>
<gene>
    <name evidence="1" type="ORF">C7B77_15560</name>
</gene>
<name>A0A2T1GCV6_9CYAN</name>
<evidence type="ECO:0000313" key="1">
    <source>
        <dbReference type="EMBL" id="PSB55271.1"/>
    </source>
</evidence>
<dbReference type="Proteomes" id="UP000238937">
    <property type="component" value="Unassembled WGS sequence"/>
</dbReference>
<accession>A0A2T1GCV6</accession>